<organism evidence="1">
    <name type="scientific">Nematocida ausubeli (strain ATCC PRA-371 / ERTm2)</name>
    <name type="common">Nematode killer fungus</name>
    <dbReference type="NCBI Taxonomy" id="1913371"/>
    <lineage>
        <taxon>Eukaryota</taxon>
        <taxon>Fungi</taxon>
        <taxon>Fungi incertae sedis</taxon>
        <taxon>Microsporidia</taxon>
        <taxon>Nematocida</taxon>
    </lineage>
</organism>
<dbReference type="Proteomes" id="UP000005622">
    <property type="component" value="Unassembled WGS sequence"/>
</dbReference>
<dbReference type="AlphaFoldDB" id="H8ZAS2"/>
<dbReference type="HOGENOM" id="CLU_2171711_0_0_1"/>
<evidence type="ECO:0000313" key="1">
    <source>
        <dbReference type="EMBL" id="EHY65975.1"/>
    </source>
</evidence>
<name>H8ZAS2_NEMA1</name>
<protein>
    <submittedName>
        <fullName evidence="1">Uncharacterized protein</fullName>
    </submittedName>
</protein>
<sequence length="110" mass="12725">MWNKWLDNVLKIVPISNLLYLMSSDRKQTKTLKNMQIRHESAMSSMLAVSTITAQKRKTIFDRNSLLLDQKYSPVEEIKEKGEDKTETPLVKELKRAFQKSENPVTGKNA</sequence>
<gene>
    <name evidence="1" type="ORF">NERG_00671</name>
</gene>
<dbReference type="EMBL" id="JH604634">
    <property type="protein sequence ID" value="EHY65975.1"/>
    <property type="molecule type" value="Genomic_DNA"/>
</dbReference>
<accession>H8ZAS2</accession>
<proteinExistence type="predicted"/>
<reference evidence="1" key="1">
    <citation type="submission" date="2011-03" db="EMBL/GenBank/DDBJ databases">
        <title>The Genome Sequence of Nematocida sp1 strain ERTm2.</title>
        <authorList>
            <consortium name="The Broad Institute Genome Sequencing Platform"/>
            <consortium name="The Broad Institute Genome Sequencing Center for Infectious Disease"/>
            <person name="Cuomo C."/>
            <person name="Troemel E."/>
            <person name="Young S.K."/>
            <person name="Zeng Q."/>
            <person name="Gargeya S."/>
            <person name="Fitzgerald M."/>
            <person name="Haas B."/>
            <person name="Abouelleil A."/>
            <person name="Alvarado L."/>
            <person name="Arachchi H.M."/>
            <person name="Berlin A."/>
            <person name="Brown A."/>
            <person name="Chapman S.B."/>
            <person name="Chen Z."/>
            <person name="Dunbar C."/>
            <person name="Freedman E."/>
            <person name="Gearin G."/>
            <person name="Gellesch M."/>
            <person name="Goldberg J."/>
            <person name="Griggs A."/>
            <person name="Gujja S."/>
            <person name="Heilman E.R."/>
            <person name="Heiman D."/>
            <person name="Howarth C."/>
            <person name="Larson L."/>
            <person name="Lui A."/>
            <person name="MacDonald P.J.P."/>
            <person name="Mehta T."/>
            <person name="Montmayeur A."/>
            <person name="Murphy C."/>
            <person name="Neiman D."/>
            <person name="Pearson M."/>
            <person name="Priest M."/>
            <person name="Roberts A."/>
            <person name="Saif S."/>
            <person name="Shea T."/>
            <person name="Shenoy N."/>
            <person name="Sisk P."/>
            <person name="Stolte C."/>
            <person name="Sykes S."/>
            <person name="White J."/>
            <person name="Yandava C."/>
            <person name="Wortman J."/>
            <person name="Nusbaum C."/>
            <person name="Birren B."/>
        </authorList>
    </citation>
    <scope>NUCLEOTIDE SEQUENCE</scope>
    <source>
        <strain evidence="1">ERTm2</strain>
    </source>
</reference>